<name>A0A2P2KQJ3_RHIMU</name>
<dbReference type="EMBL" id="GGEC01027516">
    <property type="protein sequence ID" value="MBX08000.1"/>
    <property type="molecule type" value="Transcribed_RNA"/>
</dbReference>
<organism evidence="1">
    <name type="scientific">Rhizophora mucronata</name>
    <name type="common">Asiatic mangrove</name>
    <dbReference type="NCBI Taxonomy" id="61149"/>
    <lineage>
        <taxon>Eukaryota</taxon>
        <taxon>Viridiplantae</taxon>
        <taxon>Streptophyta</taxon>
        <taxon>Embryophyta</taxon>
        <taxon>Tracheophyta</taxon>
        <taxon>Spermatophyta</taxon>
        <taxon>Magnoliopsida</taxon>
        <taxon>eudicotyledons</taxon>
        <taxon>Gunneridae</taxon>
        <taxon>Pentapetalae</taxon>
        <taxon>rosids</taxon>
        <taxon>fabids</taxon>
        <taxon>Malpighiales</taxon>
        <taxon>Rhizophoraceae</taxon>
        <taxon>Rhizophora</taxon>
    </lineage>
</organism>
<proteinExistence type="predicted"/>
<protein>
    <submittedName>
        <fullName evidence="1">Uncharacterized protein</fullName>
    </submittedName>
</protein>
<reference evidence="1" key="1">
    <citation type="submission" date="2018-02" db="EMBL/GenBank/DDBJ databases">
        <title>Rhizophora mucronata_Transcriptome.</title>
        <authorList>
            <person name="Meera S.P."/>
            <person name="Sreeshan A."/>
            <person name="Augustine A."/>
        </authorList>
    </citation>
    <scope>NUCLEOTIDE SEQUENCE</scope>
    <source>
        <tissue evidence="1">Leaf</tissue>
    </source>
</reference>
<accession>A0A2P2KQJ3</accession>
<evidence type="ECO:0000313" key="1">
    <source>
        <dbReference type="EMBL" id="MBX08000.1"/>
    </source>
</evidence>
<sequence length="88" mass="10479">MQLLLEDHDREHTQCFLLEGLVLVQDPSLLGVQLLQHHRIQSHKPECHHHQMWRASDHIVHPHRWLLAFALYQMPEIILKRISEPSCL</sequence>
<dbReference type="AlphaFoldDB" id="A0A2P2KQJ3"/>